<feature type="domain" description="DH" evidence="7">
    <location>
        <begin position="123"/>
        <end position="311"/>
    </location>
</feature>
<dbReference type="EMBL" id="JH431975">
    <property type="status" value="NOT_ANNOTATED_CDS"/>
    <property type="molecule type" value="Genomic_DNA"/>
</dbReference>
<dbReference type="GO" id="GO:0007186">
    <property type="term" value="P:G protein-coupled receptor signaling pathway"/>
    <property type="evidence" value="ECO:0007669"/>
    <property type="project" value="TreeGrafter"/>
</dbReference>
<reference evidence="9" key="1">
    <citation type="submission" date="2011-05" db="EMBL/GenBank/DDBJ databases">
        <authorList>
            <person name="Richards S.R."/>
            <person name="Qu J."/>
            <person name="Jiang H."/>
            <person name="Jhangiani S.N."/>
            <person name="Agravi P."/>
            <person name="Goodspeed R."/>
            <person name="Gross S."/>
            <person name="Mandapat C."/>
            <person name="Jackson L."/>
            <person name="Mathew T."/>
            <person name="Pu L."/>
            <person name="Thornton R."/>
            <person name="Saada N."/>
            <person name="Wilczek-Boney K.B."/>
            <person name="Lee S."/>
            <person name="Kovar C."/>
            <person name="Wu Y."/>
            <person name="Scherer S.E."/>
            <person name="Worley K.C."/>
            <person name="Muzny D.M."/>
            <person name="Gibbs R."/>
        </authorList>
    </citation>
    <scope>NUCLEOTIDE SEQUENCE</scope>
    <source>
        <strain evidence="9">Brora</strain>
    </source>
</reference>
<dbReference type="CDD" id="cd00160">
    <property type="entry name" value="RhoGEF"/>
    <property type="match status" value="1"/>
</dbReference>
<dbReference type="OMA" id="RENDCEK"/>
<keyword evidence="4" id="KW-0175">Coiled coil</keyword>
<feature type="domain" description="PH" evidence="6">
    <location>
        <begin position="353"/>
        <end position="461"/>
    </location>
</feature>
<dbReference type="AlphaFoldDB" id="T1JIK5"/>
<reference evidence="8" key="2">
    <citation type="submission" date="2015-02" db="UniProtKB">
        <authorList>
            <consortium name="EnsemblMetazoa"/>
        </authorList>
    </citation>
    <scope>IDENTIFICATION</scope>
</reference>
<feature type="compositionally biased region" description="Basic and acidic residues" evidence="5">
    <location>
        <begin position="1"/>
        <end position="19"/>
    </location>
</feature>
<evidence type="ECO:0000256" key="5">
    <source>
        <dbReference type="SAM" id="MobiDB-lite"/>
    </source>
</evidence>
<dbReference type="SMART" id="SM00233">
    <property type="entry name" value="PH"/>
    <property type="match status" value="1"/>
</dbReference>
<keyword evidence="2" id="KW-0963">Cytoplasm</keyword>
<dbReference type="eggNOG" id="KOG3520">
    <property type="taxonomic scope" value="Eukaryota"/>
</dbReference>
<evidence type="ECO:0000256" key="4">
    <source>
        <dbReference type="ARBA" id="ARBA00023054"/>
    </source>
</evidence>
<dbReference type="GO" id="GO:0005085">
    <property type="term" value="F:guanyl-nucleotide exchange factor activity"/>
    <property type="evidence" value="ECO:0007669"/>
    <property type="project" value="InterPro"/>
</dbReference>
<evidence type="ECO:0000256" key="1">
    <source>
        <dbReference type="ARBA" id="ARBA00004496"/>
    </source>
</evidence>
<feature type="compositionally biased region" description="Basic and acidic residues" evidence="5">
    <location>
        <begin position="813"/>
        <end position="835"/>
    </location>
</feature>
<dbReference type="Gene3D" id="1.20.900.10">
    <property type="entry name" value="Dbl homology (DH) domain"/>
    <property type="match status" value="1"/>
</dbReference>
<organism evidence="8 9">
    <name type="scientific">Strigamia maritima</name>
    <name type="common">European centipede</name>
    <name type="synonym">Geophilus maritimus</name>
    <dbReference type="NCBI Taxonomy" id="126957"/>
    <lineage>
        <taxon>Eukaryota</taxon>
        <taxon>Metazoa</taxon>
        <taxon>Ecdysozoa</taxon>
        <taxon>Arthropoda</taxon>
        <taxon>Myriapoda</taxon>
        <taxon>Chilopoda</taxon>
        <taxon>Pleurostigmophora</taxon>
        <taxon>Geophilomorpha</taxon>
        <taxon>Linotaeniidae</taxon>
        <taxon>Strigamia</taxon>
    </lineage>
</organism>
<dbReference type="PROSITE" id="PS50003">
    <property type="entry name" value="PH_DOMAIN"/>
    <property type="match status" value="1"/>
</dbReference>
<feature type="compositionally biased region" description="Low complexity" evidence="5">
    <location>
        <begin position="34"/>
        <end position="58"/>
    </location>
</feature>
<feature type="region of interest" description="Disordered" evidence="5">
    <location>
        <begin position="1"/>
        <end position="58"/>
    </location>
</feature>
<dbReference type="PhylomeDB" id="T1JIK5"/>
<dbReference type="InterPro" id="IPR011993">
    <property type="entry name" value="PH-like_dom_sf"/>
</dbReference>
<dbReference type="Pfam" id="PF17838">
    <property type="entry name" value="PH_16"/>
    <property type="match status" value="1"/>
</dbReference>
<feature type="compositionally biased region" description="Acidic residues" evidence="5">
    <location>
        <begin position="507"/>
        <end position="516"/>
    </location>
</feature>
<dbReference type="SUPFAM" id="SSF48065">
    <property type="entry name" value="DBL homology domain (DH-domain)"/>
    <property type="match status" value="1"/>
</dbReference>
<dbReference type="EnsemblMetazoa" id="SMAR013686-RA">
    <property type="protein sequence ID" value="SMAR013686-PA"/>
    <property type="gene ID" value="SMAR013686"/>
</dbReference>
<dbReference type="InterPro" id="IPR000219">
    <property type="entry name" value="DH_dom"/>
</dbReference>
<evidence type="ECO:0000313" key="8">
    <source>
        <dbReference type="EnsemblMetazoa" id="SMAR013686-PA"/>
    </source>
</evidence>
<protein>
    <recommendedName>
        <fullName evidence="10">DH domain-containing protein</fullName>
    </recommendedName>
</protein>
<keyword evidence="3" id="KW-0597">Phosphoprotein</keyword>
<keyword evidence="9" id="KW-1185">Reference proteome</keyword>
<name>T1JIK5_STRMM</name>
<accession>T1JIK5</accession>
<evidence type="ECO:0000259" key="6">
    <source>
        <dbReference type="PROSITE" id="PS50003"/>
    </source>
</evidence>
<dbReference type="PROSITE" id="PS50010">
    <property type="entry name" value="DH_2"/>
    <property type="match status" value="1"/>
</dbReference>
<evidence type="ECO:0000256" key="3">
    <source>
        <dbReference type="ARBA" id="ARBA00022553"/>
    </source>
</evidence>
<dbReference type="SMART" id="SM00325">
    <property type="entry name" value="RhoGEF"/>
    <property type="match status" value="1"/>
</dbReference>
<sequence length="876" mass="98088">MNKGEQREHQRQSFRKRSDPSIPNTKSDAEDTNSGPSLHPSASSSSCSSSTRSLDSPSNSLETVLRHCSANEVSPTTAIASTHAFPRRDDSNDSDLEAEADPPNWTESVDWDIVKHLKPKERKRQEVINELFHTERTHVRNLKVLERVFYRPMVEQSLFADHIKLLFPNLEEMLEIHCQFNLLMKARTKESKIVENVSDLILEMFDGLSGEKLRQEAATFCAKQAIALEALKSKQKKDQKLAQFLCDAEGNALCRRLQLKDIIPTGMQRLTKYPLLIENLAKYTAPNTDEYANLMKAMECSKEILNHVNQMVKEAGNQHRLTDLQRKLDKSSFEKADHPIAQEFRNLDLAKYKMLHEGHLQWRINRQKSVELHVLLLENVLVLLQKQDDKYVLKFHKEETKVTHSPIIQLCNLLTRNVATDDKAFFLVSTASTVGPQIYELVAISKADRTTWLRHITVAAEAYRIKEGKAKKTENNVVATQPERSETIEENSPEKNVNVDSSSDNQEIGEDVSDQSESERSQAETPCEDLEGATAAPAPAPAPAPEVVPDVEICPVPNVAAGGSGLTSPARSPVVTTKFQRVEITQIIEAPVLIEPSEVVVCDSAVLQTAEPVLTPLEKLRRKEAVIDGHLKEKHALVAQVLHMPLTEYNNSTNACSDGERDAKDLIAIAIKQATKLSEIINKNLTVNEEDAICAGLGNLEREESKSGTWKRAQKNTNNSLHMINLSSDLNSSLTRLLSLITHREEERTWMRKELRSSREQIHRLHESRQRSSEELPTDSRPSSYAEDDEGQTPSVVDVDSKISETEAADALDPEKADKTKLELEELIKGSETDPHPPPPTLDSLPSHSVAEILEESGVDSLQLACDSELKEESNV</sequence>
<evidence type="ECO:0000313" key="9">
    <source>
        <dbReference type="Proteomes" id="UP000014500"/>
    </source>
</evidence>
<feature type="region of interest" description="Disordered" evidence="5">
    <location>
        <begin position="751"/>
        <end position="848"/>
    </location>
</feature>
<evidence type="ECO:0000259" key="7">
    <source>
        <dbReference type="PROSITE" id="PS50010"/>
    </source>
</evidence>
<evidence type="ECO:0008006" key="10">
    <source>
        <dbReference type="Google" id="ProtNLM"/>
    </source>
</evidence>
<dbReference type="GO" id="GO:0001664">
    <property type="term" value="F:G protein-coupled receptor binding"/>
    <property type="evidence" value="ECO:0007669"/>
    <property type="project" value="TreeGrafter"/>
</dbReference>
<dbReference type="HOGENOM" id="CLU_330450_0_0_1"/>
<dbReference type="InterPro" id="IPR041020">
    <property type="entry name" value="PH_16"/>
</dbReference>
<evidence type="ECO:0000256" key="2">
    <source>
        <dbReference type="ARBA" id="ARBA00022490"/>
    </source>
</evidence>
<dbReference type="Proteomes" id="UP000014500">
    <property type="component" value="Unassembled WGS sequence"/>
</dbReference>
<feature type="region of interest" description="Disordered" evidence="5">
    <location>
        <begin position="472"/>
        <end position="546"/>
    </location>
</feature>
<dbReference type="Pfam" id="PF00621">
    <property type="entry name" value="RhoGEF"/>
    <property type="match status" value="1"/>
</dbReference>
<feature type="region of interest" description="Disordered" evidence="5">
    <location>
        <begin position="79"/>
        <end position="103"/>
    </location>
</feature>
<dbReference type="STRING" id="126957.T1JIK5"/>
<dbReference type="InterPro" id="IPR035899">
    <property type="entry name" value="DBL_dom_sf"/>
</dbReference>
<dbReference type="SUPFAM" id="SSF50729">
    <property type="entry name" value="PH domain-like"/>
    <property type="match status" value="1"/>
</dbReference>
<feature type="compositionally biased region" description="Basic and acidic residues" evidence="5">
    <location>
        <begin position="751"/>
        <end position="774"/>
    </location>
</feature>
<proteinExistence type="predicted"/>
<dbReference type="Gene3D" id="2.30.29.30">
    <property type="entry name" value="Pleckstrin-homology domain (PH domain)/Phosphotyrosine-binding domain (PTB)"/>
    <property type="match status" value="1"/>
</dbReference>
<dbReference type="GO" id="GO:0005737">
    <property type="term" value="C:cytoplasm"/>
    <property type="evidence" value="ECO:0007669"/>
    <property type="project" value="UniProtKB-SubCell"/>
</dbReference>
<dbReference type="PANTHER" id="PTHR45872:SF2">
    <property type="entry name" value="RHO GUANINE NUCLEOTIDE EXCHANGE FACTOR 2, ISOFORM D"/>
    <property type="match status" value="1"/>
</dbReference>
<dbReference type="InterPro" id="IPR001849">
    <property type="entry name" value="PH_domain"/>
</dbReference>
<feature type="compositionally biased region" description="Polar residues" evidence="5">
    <location>
        <begin position="494"/>
        <end position="506"/>
    </location>
</feature>
<dbReference type="PANTHER" id="PTHR45872">
    <property type="entry name" value="RHO GUANINE NUCLEOTIDE EXCHANGE FACTOR 2, ISOFORM D"/>
    <property type="match status" value="1"/>
</dbReference>
<comment type="subcellular location">
    <subcellularLocation>
        <location evidence="1">Cytoplasm</location>
    </subcellularLocation>
</comment>